<organism evidence="1 2">
    <name type="scientific">Mesonia algae</name>
    <dbReference type="NCBI Taxonomy" id="213248"/>
    <lineage>
        <taxon>Bacteria</taxon>
        <taxon>Pseudomonadati</taxon>
        <taxon>Bacteroidota</taxon>
        <taxon>Flavobacteriia</taxon>
        <taxon>Flavobacteriales</taxon>
        <taxon>Flavobacteriaceae</taxon>
        <taxon>Mesonia</taxon>
    </lineage>
</organism>
<name>A0A2W7I2C9_9FLAO</name>
<evidence type="ECO:0000313" key="2">
    <source>
        <dbReference type="Proteomes" id="UP000249542"/>
    </source>
</evidence>
<evidence type="ECO:0000313" key="1">
    <source>
        <dbReference type="EMBL" id="PZW40448.1"/>
    </source>
</evidence>
<sequence length="500" mass="57198">MELINNNPYRIAGILSNATARELQKQKAKIKAYVKVGKEIKSDYDFQILESINRTEDSIDKAFSTIEQNQDKVNFALFWFLNENPFDSTAIEYLKNGDAEKAVEIWEKITNNKEVNVKNFSSFNNLGTYKILSSNTFDIKLGIEAKIKLIESEYFENFVHSVADETFTINPQKQSEKLIDGLLRQFKNQYSSSETLQLFSGCNGTTQKYLSKKFTEEPLHKIENQIESCKKSRKANKANAYEFGLKLYSNTKDDLTLLKSLLGTSDLTYKTVADQLANEILQCGIDYFNESLQIDSNENYLESSQKLTKLADSIAVGKLTKDRAKDSLATLADMKDQEVNQAIDLLKSIKDAYKNNERQILLQVKEQQASMGYGQSINWSKVTELIRNSIDWDKAIELLQNTIPRDNIRKIKNVQNASKVNEYKELVDFILDKLSYSRKSSIEYLQYWKTTNKTSSSTTRETTSSRTLASTHYSNDEGIPSWLKWVGGIILFIILIKACN</sequence>
<accession>A0A2W7I2C9</accession>
<keyword evidence="2" id="KW-1185">Reference proteome</keyword>
<dbReference type="EMBL" id="QKYV01000004">
    <property type="protein sequence ID" value="PZW40448.1"/>
    <property type="molecule type" value="Genomic_DNA"/>
</dbReference>
<dbReference type="Proteomes" id="UP000249542">
    <property type="component" value="Unassembled WGS sequence"/>
</dbReference>
<comment type="caution">
    <text evidence="1">The sequence shown here is derived from an EMBL/GenBank/DDBJ whole genome shotgun (WGS) entry which is preliminary data.</text>
</comment>
<gene>
    <name evidence="1" type="ORF">LX95_01511</name>
</gene>
<proteinExistence type="predicted"/>
<dbReference type="RefSeq" id="WP_111540836.1">
    <property type="nucleotide sequence ID" value="NZ_QKYV01000004.1"/>
</dbReference>
<reference evidence="1 2" key="1">
    <citation type="submission" date="2018-06" db="EMBL/GenBank/DDBJ databases">
        <title>Genomic Encyclopedia of Archaeal and Bacterial Type Strains, Phase II (KMG-II): from individual species to whole genera.</title>
        <authorList>
            <person name="Goeker M."/>
        </authorList>
    </citation>
    <scope>NUCLEOTIDE SEQUENCE [LARGE SCALE GENOMIC DNA]</scope>
    <source>
        <strain evidence="1 2">DSM 15361</strain>
    </source>
</reference>
<protein>
    <submittedName>
        <fullName evidence="1">Uncharacterized protein</fullName>
    </submittedName>
</protein>
<dbReference type="AlphaFoldDB" id="A0A2W7I2C9"/>